<dbReference type="Proteomes" id="UP000478090">
    <property type="component" value="Unassembled WGS sequence"/>
</dbReference>
<dbReference type="RefSeq" id="WP_161040555.1">
    <property type="nucleotide sequence ID" value="NZ_WWCM01000014.1"/>
</dbReference>
<keyword evidence="3" id="KW-1185">Reference proteome</keyword>
<dbReference type="EMBL" id="WWCM01000014">
    <property type="protein sequence ID" value="MYM41236.1"/>
    <property type="molecule type" value="Genomic_DNA"/>
</dbReference>
<accession>A0ABW9VQ11</accession>
<dbReference type="SUPFAM" id="SSF53474">
    <property type="entry name" value="alpha/beta-Hydrolases"/>
    <property type="match status" value="1"/>
</dbReference>
<dbReference type="Pfam" id="PF12697">
    <property type="entry name" value="Abhydrolase_6"/>
    <property type="match status" value="1"/>
</dbReference>
<sequence length="197" mass="21754">MADALIRYQVMNRKAARSMVLLHGLYTSAGYWLPYLPLLSGFRLILLTIDYQAIRDLPPYIARLEQLIEQLAEGQADTVIAHSLGCLLAHQLPPERRRHSYEICPVYLARPRAISTFVAELGQRLPATPAAGDVQARLADIGAALALHGNAADHGAIRYIPDADAFFSYRDDPAQRHFHGDHFDISAALQAICAELG</sequence>
<protein>
    <submittedName>
        <fullName evidence="2">Alpha/beta fold hydrolase</fullName>
    </submittedName>
</protein>
<keyword evidence="2" id="KW-0378">Hydrolase</keyword>
<reference evidence="2 3" key="1">
    <citation type="submission" date="2019-12" db="EMBL/GenBank/DDBJ databases">
        <title>Novel species isolated from a subtropical stream in China.</title>
        <authorList>
            <person name="Lu H."/>
        </authorList>
    </citation>
    <scope>NUCLEOTIDE SEQUENCE [LARGE SCALE GENOMIC DNA]</scope>
    <source>
        <strain evidence="2 3">CY13W</strain>
    </source>
</reference>
<feature type="domain" description="AB hydrolase-1" evidence="1">
    <location>
        <begin position="19"/>
        <end position="168"/>
    </location>
</feature>
<comment type="caution">
    <text evidence="2">The sequence shown here is derived from an EMBL/GenBank/DDBJ whole genome shotgun (WGS) entry which is preliminary data.</text>
</comment>
<evidence type="ECO:0000313" key="2">
    <source>
        <dbReference type="EMBL" id="MYM41236.1"/>
    </source>
</evidence>
<gene>
    <name evidence="2" type="ORF">GTP27_18115</name>
</gene>
<evidence type="ECO:0000259" key="1">
    <source>
        <dbReference type="Pfam" id="PF12697"/>
    </source>
</evidence>
<dbReference type="Gene3D" id="3.40.50.1820">
    <property type="entry name" value="alpha/beta hydrolase"/>
    <property type="match status" value="1"/>
</dbReference>
<dbReference type="InterPro" id="IPR000073">
    <property type="entry name" value="AB_hydrolase_1"/>
</dbReference>
<organism evidence="2 3">
    <name type="scientific">Duganella qianjiadongensis</name>
    <dbReference type="NCBI Taxonomy" id="2692176"/>
    <lineage>
        <taxon>Bacteria</taxon>
        <taxon>Pseudomonadati</taxon>
        <taxon>Pseudomonadota</taxon>
        <taxon>Betaproteobacteria</taxon>
        <taxon>Burkholderiales</taxon>
        <taxon>Oxalobacteraceae</taxon>
        <taxon>Telluria group</taxon>
        <taxon>Duganella</taxon>
    </lineage>
</organism>
<dbReference type="GO" id="GO:0016787">
    <property type="term" value="F:hydrolase activity"/>
    <property type="evidence" value="ECO:0007669"/>
    <property type="project" value="UniProtKB-KW"/>
</dbReference>
<proteinExistence type="predicted"/>
<evidence type="ECO:0000313" key="3">
    <source>
        <dbReference type="Proteomes" id="UP000478090"/>
    </source>
</evidence>
<name>A0ABW9VQ11_9BURK</name>
<dbReference type="InterPro" id="IPR029058">
    <property type="entry name" value="AB_hydrolase_fold"/>
</dbReference>